<organism evidence="1 2">
    <name type="scientific">Portunus trituberculatus</name>
    <name type="common">Swimming crab</name>
    <name type="synonym">Neptunus trituberculatus</name>
    <dbReference type="NCBI Taxonomy" id="210409"/>
    <lineage>
        <taxon>Eukaryota</taxon>
        <taxon>Metazoa</taxon>
        <taxon>Ecdysozoa</taxon>
        <taxon>Arthropoda</taxon>
        <taxon>Crustacea</taxon>
        <taxon>Multicrustacea</taxon>
        <taxon>Malacostraca</taxon>
        <taxon>Eumalacostraca</taxon>
        <taxon>Eucarida</taxon>
        <taxon>Decapoda</taxon>
        <taxon>Pleocyemata</taxon>
        <taxon>Brachyura</taxon>
        <taxon>Eubrachyura</taxon>
        <taxon>Portunoidea</taxon>
        <taxon>Portunidae</taxon>
        <taxon>Portuninae</taxon>
        <taxon>Portunus</taxon>
    </lineage>
</organism>
<accession>A0A5B7GAN3</accession>
<sequence>MPQQCPFSCASVFSGGDSGQLGQIRSVIQPEEVVFGYGSCHCQSPSLPISRSGQLFLGSGQTVSVSQDSTIVPPEVFSGISYIPTMVSASLSAEVRHSIGWTSMTFSFVPDFLAKTQCPGQHSFNEFTIPALLDFAGEDEVDHLLCPVRAVHEYLRRTRDCRLACSRLLVTVSDPRRAVHPHTLCK</sequence>
<evidence type="ECO:0000313" key="2">
    <source>
        <dbReference type="Proteomes" id="UP000324222"/>
    </source>
</evidence>
<protein>
    <submittedName>
        <fullName evidence="1">Uncharacterized protein</fullName>
    </submittedName>
</protein>
<gene>
    <name evidence="1" type="ORF">E2C01_048253</name>
</gene>
<proteinExistence type="predicted"/>
<reference evidence="1 2" key="1">
    <citation type="submission" date="2019-05" db="EMBL/GenBank/DDBJ databases">
        <title>Another draft genome of Portunus trituberculatus and its Hox gene families provides insights of decapod evolution.</title>
        <authorList>
            <person name="Jeong J.-H."/>
            <person name="Song I."/>
            <person name="Kim S."/>
            <person name="Choi T."/>
            <person name="Kim D."/>
            <person name="Ryu S."/>
            <person name="Kim W."/>
        </authorList>
    </citation>
    <scope>NUCLEOTIDE SEQUENCE [LARGE SCALE GENOMIC DNA]</scope>
    <source>
        <tissue evidence="1">Muscle</tissue>
    </source>
</reference>
<comment type="caution">
    <text evidence="1">The sequence shown here is derived from an EMBL/GenBank/DDBJ whole genome shotgun (WGS) entry which is preliminary data.</text>
</comment>
<dbReference type="EMBL" id="VSRR010012283">
    <property type="protein sequence ID" value="MPC54343.1"/>
    <property type="molecule type" value="Genomic_DNA"/>
</dbReference>
<dbReference type="AlphaFoldDB" id="A0A5B7GAN3"/>
<keyword evidence="2" id="KW-1185">Reference proteome</keyword>
<dbReference type="Proteomes" id="UP000324222">
    <property type="component" value="Unassembled WGS sequence"/>
</dbReference>
<evidence type="ECO:0000313" key="1">
    <source>
        <dbReference type="EMBL" id="MPC54343.1"/>
    </source>
</evidence>
<name>A0A5B7GAN3_PORTR</name>